<feature type="transmembrane region" description="Helical" evidence="6">
    <location>
        <begin position="79"/>
        <end position="100"/>
    </location>
</feature>
<dbReference type="Proteomes" id="UP001628179">
    <property type="component" value="Unassembled WGS sequence"/>
</dbReference>
<evidence type="ECO:0000256" key="6">
    <source>
        <dbReference type="SAM" id="Phobius"/>
    </source>
</evidence>
<evidence type="ECO:0000256" key="5">
    <source>
        <dbReference type="ARBA" id="ARBA00023136"/>
    </source>
</evidence>
<feature type="transmembrane region" description="Helical" evidence="6">
    <location>
        <begin position="363"/>
        <end position="386"/>
    </location>
</feature>
<protein>
    <submittedName>
        <fullName evidence="8">High-affinity nicotinic acid transporter</fullName>
    </submittedName>
</protein>
<sequence length="480" mass="53317">MNRSRDGTTIKFTSATVEVESSESLSEAEASQLLRRIDLHLLPVLFLIYVVAFLDRANMGNALTMGLPQELGLTDQQPNTALAVFFVPYIILEIPSNVLLKKVTPHVWLSFCTLGFGIVTLCQGFVQNYGGLLATRFFLGVFEAGIFPGSFYLISFWYKRQEAQKRFTVYFCSVIVASAFGGLLASAIAHMDGIRGLRNWRWVFILEGILSVLVALGAFFCVSDFPDQATWLSAREYQWVLRKTHHVHQQDAGKENITRGDLGKFFRNPKNYICALMYFCVVVPVYAFAYFTPTVVRTLGYSTVQTQLHSVPPFAAALGLCLILAYLSDRTDMRLPYLLFSGVLLIAGLAVLMTTYGHFSAQYAGLCLVCIGSFSAAPTVICWYLMNLHGHKQRSIGSGWMISFGNTGGILAPFAFLQSDAPYYRPGYSLCMAVAALGLVMALCYAAFVLIDKRKAGLWYNRPDDAPSEETHLQRPVLAL</sequence>
<feature type="transmembrane region" description="Helical" evidence="6">
    <location>
        <begin position="272"/>
        <end position="291"/>
    </location>
</feature>
<evidence type="ECO:0000313" key="8">
    <source>
        <dbReference type="EMBL" id="GAB1316877.1"/>
    </source>
</evidence>
<feature type="transmembrane region" description="Helical" evidence="6">
    <location>
        <begin position="202"/>
        <end position="222"/>
    </location>
</feature>
<feature type="transmembrane region" description="Helical" evidence="6">
    <location>
        <begin position="170"/>
        <end position="190"/>
    </location>
</feature>
<dbReference type="PANTHER" id="PTHR43791">
    <property type="entry name" value="PERMEASE-RELATED"/>
    <property type="match status" value="1"/>
</dbReference>
<evidence type="ECO:0000259" key="7">
    <source>
        <dbReference type="PROSITE" id="PS50850"/>
    </source>
</evidence>
<feature type="transmembrane region" description="Helical" evidence="6">
    <location>
        <begin position="138"/>
        <end position="158"/>
    </location>
</feature>
<dbReference type="GeneID" id="98177830"/>
<keyword evidence="4 6" id="KW-1133">Transmembrane helix</keyword>
<keyword evidence="5 6" id="KW-0472">Membrane</keyword>
<feature type="domain" description="Major facilitator superfamily (MFS) profile" evidence="7">
    <location>
        <begin position="41"/>
        <end position="454"/>
    </location>
</feature>
<name>A0ABQ0GGJ8_9PEZI</name>
<dbReference type="Gene3D" id="1.20.1250.20">
    <property type="entry name" value="MFS general substrate transporter like domains"/>
    <property type="match status" value="2"/>
</dbReference>
<keyword evidence="3 6" id="KW-0812">Transmembrane</keyword>
<dbReference type="PROSITE" id="PS50850">
    <property type="entry name" value="MFS"/>
    <property type="match status" value="1"/>
</dbReference>
<feature type="transmembrane region" description="Helical" evidence="6">
    <location>
        <begin position="398"/>
        <end position="415"/>
    </location>
</feature>
<accession>A0ABQ0GGJ8</accession>
<evidence type="ECO:0000313" key="9">
    <source>
        <dbReference type="Proteomes" id="UP001628179"/>
    </source>
</evidence>
<keyword evidence="9" id="KW-1185">Reference proteome</keyword>
<feature type="transmembrane region" description="Helical" evidence="6">
    <location>
        <begin position="335"/>
        <end position="357"/>
    </location>
</feature>
<dbReference type="InterPro" id="IPR011701">
    <property type="entry name" value="MFS"/>
</dbReference>
<feature type="transmembrane region" description="Helical" evidence="6">
    <location>
        <begin position="311"/>
        <end position="328"/>
    </location>
</feature>
<evidence type="ECO:0000256" key="4">
    <source>
        <dbReference type="ARBA" id="ARBA00022989"/>
    </source>
</evidence>
<proteinExistence type="predicted"/>
<dbReference type="Pfam" id="PF07690">
    <property type="entry name" value="MFS_1"/>
    <property type="match status" value="1"/>
</dbReference>
<comment type="subcellular location">
    <subcellularLocation>
        <location evidence="1">Membrane</location>
        <topology evidence="1">Multi-pass membrane protein</topology>
    </subcellularLocation>
</comment>
<feature type="transmembrane region" description="Helical" evidence="6">
    <location>
        <begin position="107"/>
        <end position="126"/>
    </location>
</feature>
<dbReference type="InterPro" id="IPR036259">
    <property type="entry name" value="MFS_trans_sf"/>
</dbReference>
<keyword evidence="2" id="KW-0813">Transport</keyword>
<evidence type="ECO:0000256" key="2">
    <source>
        <dbReference type="ARBA" id="ARBA00022448"/>
    </source>
</evidence>
<dbReference type="RefSeq" id="XP_070918608.1">
    <property type="nucleotide sequence ID" value="XM_071062507.1"/>
</dbReference>
<reference evidence="8 9" key="1">
    <citation type="submission" date="2024-09" db="EMBL/GenBank/DDBJ databases">
        <title>Itraconazole resistance in Madurella fahalii resulting from another homologue of gene encoding cytochrome P450 14-alpha sterol demethylase (CYP51).</title>
        <authorList>
            <person name="Yoshioka I."/>
            <person name="Fahal A.H."/>
            <person name="Kaneko S."/>
            <person name="Yaguchi T."/>
        </authorList>
    </citation>
    <scope>NUCLEOTIDE SEQUENCE [LARGE SCALE GENOMIC DNA]</scope>
    <source>
        <strain evidence="8 9">IFM 68171</strain>
    </source>
</reference>
<dbReference type="SUPFAM" id="SSF103473">
    <property type="entry name" value="MFS general substrate transporter"/>
    <property type="match status" value="1"/>
</dbReference>
<organism evidence="8 9">
    <name type="scientific">Madurella fahalii</name>
    <dbReference type="NCBI Taxonomy" id="1157608"/>
    <lineage>
        <taxon>Eukaryota</taxon>
        <taxon>Fungi</taxon>
        <taxon>Dikarya</taxon>
        <taxon>Ascomycota</taxon>
        <taxon>Pezizomycotina</taxon>
        <taxon>Sordariomycetes</taxon>
        <taxon>Sordariomycetidae</taxon>
        <taxon>Sordariales</taxon>
        <taxon>Sordariales incertae sedis</taxon>
        <taxon>Madurella</taxon>
    </lineage>
</organism>
<comment type="caution">
    <text evidence="8">The sequence shown here is derived from an EMBL/GenBank/DDBJ whole genome shotgun (WGS) entry which is preliminary data.</text>
</comment>
<feature type="transmembrane region" description="Helical" evidence="6">
    <location>
        <begin position="427"/>
        <end position="451"/>
    </location>
</feature>
<evidence type="ECO:0000256" key="1">
    <source>
        <dbReference type="ARBA" id="ARBA00004141"/>
    </source>
</evidence>
<dbReference type="InterPro" id="IPR020846">
    <property type="entry name" value="MFS_dom"/>
</dbReference>
<feature type="transmembrane region" description="Helical" evidence="6">
    <location>
        <begin position="39"/>
        <end position="59"/>
    </location>
</feature>
<dbReference type="PANTHER" id="PTHR43791:SF46">
    <property type="entry name" value="MAJOR FACILITATOR SUPERFAMILY (MFS) PROFILE DOMAIN-CONTAINING PROTEIN-RELATED"/>
    <property type="match status" value="1"/>
</dbReference>
<evidence type="ECO:0000256" key="3">
    <source>
        <dbReference type="ARBA" id="ARBA00022692"/>
    </source>
</evidence>
<gene>
    <name evidence="8" type="primary">TNA1_1</name>
    <name evidence="8" type="ORF">MFIFM68171_07087</name>
</gene>
<dbReference type="EMBL" id="BAAFSV010000004">
    <property type="protein sequence ID" value="GAB1316877.1"/>
    <property type="molecule type" value="Genomic_DNA"/>
</dbReference>